<name>A0A1F6U3F2_9PROT</name>
<dbReference type="STRING" id="1817768.A3A87_00555"/>
<gene>
    <name evidence="1" type="ORF">A3A87_00555</name>
</gene>
<evidence type="ECO:0000313" key="2">
    <source>
        <dbReference type="Proteomes" id="UP000179037"/>
    </source>
</evidence>
<evidence type="ECO:0000313" key="1">
    <source>
        <dbReference type="EMBL" id="OGI51906.1"/>
    </source>
</evidence>
<dbReference type="InterPro" id="IPR014094">
    <property type="entry name" value="LpoB"/>
</dbReference>
<proteinExistence type="predicted"/>
<dbReference type="Gene3D" id="3.40.50.10610">
    <property type="entry name" value="ABC-type transport auxiliary lipoprotein component"/>
    <property type="match status" value="1"/>
</dbReference>
<comment type="caution">
    <text evidence="1">The sequence shown here is derived from an EMBL/GenBank/DDBJ whole genome shotgun (WGS) entry which is preliminary data.</text>
</comment>
<accession>A0A1F6U3F2</accession>
<sequence>MVSALAIFLPALFVAGCGTSVERMDTAEVKDLSGAWNDTDSRLVSEEMIQDVLSRDWLLEFTRKHNKKPAVIVGEVLNLSHEHVNVNTFTADMERALINSGKVQFVASKGERGEVREERKDQDIHAAEATRKPMGQELGADYMLKGTINTILDTSGSSQVRYYQVDLTLIGLADNVKAWVGQKKIKKLVKRGNLRY</sequence>
<protein>
    <submittedName>
        <fullName evidence="1">Penicillin-binding protein activator LpoB</fullName>
    </submittedName>
</protein>
<dbReference type="Proteomes" id="UP000179037">
    <property type="component" value="Unassembled WGS sequence"/>
</dbReference>
<dbReference type="EMBL" id="MFTC01000030">
    <property type="protein sequence ID" value="OGI51906.1"/>
    <property type="molecule type" value="Genomic_DNA"/>
</dbReference>
<dbReference type="Pfam" id="PF13036">
    <property type="entry name" value="LpoB"/>
    <property type="match status" value="1"/>
</dbReference>
<dbReference type="AlphaFoldDB" id="A0A1F6U3F2"/>
<organism evidence="1 2">
    <name type="scientific">Candidatus Muproteobacteria bacterium RIFCSPLOWO2_01_FULL_60_18</name>
    <dbReference type="NCBI Taxonomy" id="1817768"/>
    <lineage>
        <taxon>Bacteria</taxon>
        <taxon>Pseudomonadati</taxon>
        <taxon>Pseudomonadota</taxon>
        <taxon>Candidatus Muproteobacteria</taxon>
    </lineage>
</organism>
<reference evidence="1 2" key="1">
    <citation type="journal article" date="2016" name="Nat. Commun.">
        <title>Thousands of microbial genomes shed light on interconnected biogeochemical processes in an aquifer system.</title>
        <authorList>
            <person name="Anantharaman K."/>
            <person name="Brown C.T."/>
            <person name="Hug L.A."/>
            <person name="Sharon I."/>
            <person name="Castelle C.J."/>
            <person name="Probst A.J."/>
            <person name="Thomas B.C."/>
            <person name="Singh A."/>
            <person name="Wilkins M.J."/>
            <person name="Karaoz U."/>
            <person name="Brodie E.L."/>
            <person name="Williams K.H."/>
            <person name="Hubbard S.S."/>
            <person name="Banfield J.F."/>
        </authorList>
    </citation>
    <scope>NUCLEOTIDE SEQUENCE [LARGE SCALE GENOMIC DNA]</scope>
</reference>